<dbReference type="OrthoDB" id="1895912at2759"/>
<organism evidence="2 3">
    <name type="scientific">Gonium pectorale</name>
    <name type="common">Green alga</name>
    <dbReference type="NCBI Taxonomy" id="33097"/>
    <lineage>
        <taxon>Eukaryota</taxon>
        <taxon>Viridiplantae</taxon>
        <taxon>Chlorophyta</taxon>
        <taxon>core chlorophytes</taxon>
        <taxon>Chlorophyceae</taxon>
        <taxon>CS clade</taxon>
        <taxon>Chlamydomonadales</taxon>
        <taxon>Volvocaceae</taxon>
        <taxon>Gonium</taxon>
    </lineage>
</organism>
<dbReference type="AlphaFoldDB" id="A0A150GTR1"/>
<feature type="chain" id="PRO_5007562210" evidence="1">
    <location>
        <begin position="33"/>
        <end position="200"/>
    </location>
</feature>
<evidence type="ECO:0000313" key="3">
    <source>
        <dbReference type="Proteomes" id="UP000075714"/>
    </source>
</evidence>
<name>A0A150GTR1_GONPE</name>
<dbReference type="PANTHER" id="PTHR36398:SF1">
    <property type="entry name" value="PLASMA MEMBRANE FUSION PROTEIN"/>
    <property type="match status" value="1"/>
</dbReference>
<dbReference type="Proteomes" id="UP000075714">
    <property type="component" value="Unassembled WGS sequence"/>
</dbReference>
<keyword evidence="1" id="KW-0732">Signal</keyword>
<dbReference type="PROSITE" id="PS51318">
    <property type="entry name" value="TAT"/>
    <property type="match status" value="1"/>
</dbReference>
<keyword evidence="3" id="KW-1185">Reference proteome</keyword>
<protein>
    <submittedName>
        <fullName evidence="2">Uncharacterized protein</fullName>
    </submittedName>
</protein>
<evidence type="ECO:0000313" key="2">
    <source>
        <dbReference type="EMBL" id="KXZ53068.1"/>
    </source>
</evidence>
<comment type="caution">
    <text evidence="2">The sequence shown here is derived from an EMBL/GenBank/DDBJ whole genome shotgun (WGS) entry which is preliminary data.</text>
</comment>
<proteinExistence type="predicted"/>
<dbReference type="PANTHER" id="PTHR36398">
    <property type="entry name" value="PLASMA MEMBRANE FUSION PROTEIN"/>
    <property type="match status" value="1"/>
</dbReference>
<evidence type="ECO:0000256" key="1">
    <source>
        <dbReference type="SAM" id="SignalP"/>
    </source>
</evidence>
<feature type="signal peptide" evidence="1">
    <location>
        <begin position="1"/>
        <end position="32"/>
    </location>
</feature>
<sequence>MPNPSPAVLDRRGALLGALAVFAGAAVDPAQAGVLDGTVEWWKGRKRANSAKLIAPIKVAQQRLEAASAMLANGSGSAVDVLQLVRASSLNCYLFEALPGDSIETRASLVTQSSGLSDPCTFRIVVKNAVDFASPADKERGAELLSSLILAYQKLDSELEAAALDGATSSAAGKATAQLSATLQLAYQVEGFVKEMLLVA</sequence>
<reference evidence="3" key="1">
    <citation type="journal article" date="2016" name="Nat. Commun.">
        <title>The Gonium pectorale genome demonstrates co-option of cell cycle regulation during the evolution of multicellularity.</title>
        <authorList>
            <person name="Hanschen E.R."/>
            <person name="Marriage T.N."/>
            <person name="Ferris P.J."/>
            <person name="Hamaji T."/>
            <person name="Toyoda A."/>
            <person name="Fujiyama A."/>
            <person name="Neme R."/>
            <person name="Noguchi H."/>
            <person name="Minakuchi Y."/>
            <person name="Suzuki M."/>
            <person name="Kawai-Toyooka H."/>
            <person name="Smith D.R."/>
            <person name="Sparks H."/>
            <person name="Anderson J."/>
            <person name="Bakaric R."/>
            <person name="Luria V."/>
            <person name="Karger A."/>
            <person name="Kirschner M.W."/>
            <person name="Durand P.M."/>
            <person name="Michod R.E."/>
            <person name="Nozaki H."/>
            <person name="Olson B.J."/>
        </authorList>
    </citation>
    <scope>NUCLEOTIDE SEQUENCE [LARGE SCALE GENOMIC DNA]</scope>
    <source>
        <strain evidence="3">NIES-2863</strain>
    </source>
</reference>
<gene>
    <name evidence="2" type="ORF">GPECTOR_8g61</name>
</gene>
<accession>A0A150GTR1</accession>
<dbReference type="EMBL" id="LSYV01000009">
    <property type="protein sequence ID" value="KXZ53068.1"/>
    <property type="molecule type" value="Genomic_DNA"/>
</dbReference>
<dbReference type="InterPro" id="IPR006311">
    <property type="entry name" value="TAT_signal"/>
</dbReference>